<dbReference type="AlphaFoldDB" id="A0A2T0FJM4"/>
<evidence type="ECO:0000256" key="1">
    <source>
        <dbReference type="SAM" id="MobiDB-lite"/>
    </source>
</evidence>
<keyword evidence="2" id="KW-1133">Transmembrane helix</keyword>
<comment type="caution">
    <text evidence="3">The sequence shown here is derived from an EMBL/GenBank/DDBJ whole genome shotgun (WGS) entry which is preliminary data.</text>
</comment>
<dbReference type="RefSeq" id="XP_024665131.1">
    <property type="nucleotide sequence ID" value="XM_024809363.1"/>
</dbReference>
<evidence type="ECO:0000256" key="2">
    <source>
        <dbReference type="SAM" id="Phobius"/>
    </source>
</evidence>
<keyword evidence="2" id="KW-0472">Membrane</keyword>
<dbReference type="EMBL" id="NDIQ01000021">
    <property type="protein sequence ID" value="PRT55186.1"/>
    <property type="molecule type" value="Genomic_DNA"/>
</dbReference>
<proteinExistence type="predicted"/>
<keyword evidence="2" id="KW-0812">Transmembrane</keyword>
<gene>
    <name evidence="3" type="ORF">B9G98_02806</name>
</gene>
<feature type="region of interest" description="Disordered" evidence="1">
    <location>
        <begin position="117"/>
        <end position="140"/>
    </location>
</feature>
<evidence type="ECO:0000313" key="4">
    <source>
        <dbReference type="Proteomes" id="UP000238350"/>
    </source>
</evidence>
<dbReference type="GeneID" id="36516554"/>
<name>A0A2T0FJM4_9ASCO</name>
<sequence length="228" mass="25087">MGRTRADISMPRQYVPAYTRKLALNSSDEPRVDEGPGVISVPASFLTRFGGNTKPSAAQTTVKEEPADQVTEMPGKASEAYLRRISNAKRALVAQQRLSAGYKRGLPRFLAVGQDDYKPQIDSPPRSSPPSDLQPRAGSRWARGAPLRQLRGLREISCPELPQFGTGAPGKTHWSIVCISLIVAIFLVGMACQAGIREAIYDILWHAQMKQLGLHPPYYLVEKTANYL</sequence>
<organism evidence="3 4">
    <name type="scientific">Wickerhamiella sorbophila</name>
    <dbReference type="NCBI Taxonomy" id="45607"/>
    <lineage>
        <taxon>Eukaryota</taxon>
        <taxon>Fungi</taxon>
        <taxon>Dikarya</taxon>
        <taxon>Ascomycota</taxon>
        <taxon>Saccharomycotina</taxon>
        <taxon>Dipodascomycetes</taxon>
        <taxon>Dipodascales</taxon>
        <taxon>Trichomonascaceae</taxon>
        <taxon>Wickerhamiella</taxon>
    </lineage>
</organism>
<feature type="region of interest" description="Disordered" evidence="1">
    <location>
        <begin position="49"/>
        <end position="74"/>
    </location>
</feature>
<accession>A0A2T0FJM4</accession>
<evidence type="ECO:0000313" key="3">
    <source>
        <dbReference type="EMBL" id="PRT55186.1"/>
    </source>
</evidence>
<keyword evidence="4" id="KW-1185">Reference proteome</keyword>
<feature type="transmembrane region" description="Helical" evidence="2">
    <location>
        <begin position="174"/>
        <end position="196"/>
    </location>
</feature>
<reference evidence="3 4" key="1">
    <citation type="submission" date="2017-04" db="EMBL/GenBank/DDBJ databases">
        <title>Genome sequencing of [Candida] sorbophila.</title>
        <authorList>
            <person name="Ahn J.O."/>
        </authorList>
    </citation>
    <scope>NUCLEOTIDE SEQUENCE [LARGE SCALE GENOMIC DNA]</scope>
    <source>
        <strain evidence="3 4">DS02</strain>
    </source>
</reference>
<protein>
    <submittedName>
        <fullName evidence="3">Uncharacterized protein</fullName>
    </submittedName>
</protein>
<dbReference type="Proteomes" id="UP000238350">
    <property type="component" value="Unassembled WGS sequence"/>
</dbReference>